<reference evidence="4" key="2">
    <citation type="journal article" date="2021" name="PeerJ">
        <title>Extensive microbial diversity within the chicken gut microbiome revealed by metagenomics and culture.</title>
        <authorList>
            <person name="Gilroy R."/>
            <person name="Ravi A."/>
            <person name="Getino M."/>
            <person name="Pursley I."/>
            <person name="Horton D.L."/>
            <person name="Alikhan N.F."/>
            <person name="Baker D."/>
            <person name="Gharbi K."/>
            <person name="Hall N."/>
            <person name="Watson M."/>
            <person name="Adriaenssens E.M."/>
            <person name="Foster-Nyarko E."/>
            <person name="Jarju S."/>
            <person name="Secka A."/>
            <person name="Antonio M."/>
            <person name="Oren A."/>
            <person name="Chaudhuri R.R."/>
            <person name="La Ragione R."/>
            <person name="Hildebrand F."/>
            <person name="Pallen M.J."/>
        </authorList>
    </citation>
    <scope>NUCLEOTIDE SEQUENCE</scope>
    <source>
        <strain evidence="4">ChiHcec3-11533</strain>
    </source>
</reference>
<evidence type="ECO:0000313" key="5">
    <source>
        <dbReference type="Proteomes" id="UP000824072"/>
    </source>
</evidence>
<dbReference type="Gene3D" id="3.20.20.70">
    <property type="entry name" value="Aldolase class I"/>
    <property type="match status" value="1"/>
</dbReference>
<feature type="binding site" evidence="3">
    <location>
        <position position="181"/>
    </location>
    <ligand>
        <name>Zn(2+)</name>
        <dbReference type="ChEBI" id="CHEBI:29105"/>
        <label>1</label>
        <note>catalytic</note>
    </ligand>
</feature>
<reference evidence="4" key="1">
    <citation type="submission" date="2020-10" db="EMBL/GenBank/DDBJ databases">
        <authorList>
            <person name="Gilroy R."/>
        </authorList>
    </citation>
    <scope>NUCLEOTIDE SEQUENCE</scope>
    <source>
        <strain evidence="4">ChiHcec3-11533</strain>
    </source>
</reference>
<organism evidence="4 5">
    <name type="scientific">Candidatus Pullichristensenella excrementigallinarum</name>
    <dbReference type="NCBI Taxonomy" id="2840907"/>
    <lineage>
        <taxon>Bacteria</taxon>
        <taxon>Bacillati</taxon>
        <taxon>Bacillota</taxon>
        <taxon>Clostridia</taxon>
        <taxon>Candidatus Pullichristensenella</taxon>
    </lineage>
</organism>
<feature type="binding site" evidence="3">
    <location>
        <position position="105"/>
    </location>
    <ligand>
        <name>Zn(2+)</name>
        <dbReference type="ChEBI" id="CHEBI:29105"/>
        <label>2</label>
    </ligand>
</feature>
<dbReference type="InterPro" id="IPR013785">
    <property type="entry name" value="Aldolase_TIM"/>
</dbReference>
<feature type="binding site" evidence="3">
    <location>
        <position position="135"/>
    </location>
    <ligand>
        <name>Zn(2+)</name>
        <dbReference type="ChEBI" id="CHEBI:29105"/>
        <label>2</label>
    </ligand>
</feature>
<evidence type="ECO:0000313" key="4">
    <source>
        <dbReference type="EMBL" id="HIU33543.1"/>
    </source>
</evidence>
<dbReference type="AlphaFoldDB" id="A0A9D1IAT1"/>
<proteinExistence type="predicted"/>
<dbReference type="NCBIfam" id="TIGR00167">
    <property type="entry name" value="cbbA"/>
    <property type="match status" value="1"/>
</dbReference>
<name>A0A9D1IAT1_9FIRM</name>
<accession>A0A9D1IAT1</accession>
<dbReference type="EMBL" id="DVMU01000072">
    <property type="protein sequence ID" value="HIU33543.1"/>
    <property type="molecule type" value="Genomic_DNA"/>
</dbReference>
<feature type="binding site" evidence="3">
    <location>
        <position position="209"/>
    </location>
    <ligand>
        <name>Zn(2+)</name>
        <dbReference type="ChEBI" id="CHEBI:29105"/>
        <label>1</label>
        <note>catalytic</note>
    </ligand>
</feature>
<dbReference type="CDD" id="cd00947">
    <property type="entry name" value="TBP_aldolase_IIB"/>
    <property type="match status" value="1"/>
</dbReference>
<keyword evidence="3" id="KW-0862">Zinc</keyword>
<comment type="caution">
    <text evidence="4">The sequence shown here is derived from an EMBL/GenBank/DDBJ whole genome shotgun (WGS) entry which is preliminary data.</text>
</comment>
<dbReference type="PIRSF" id="PIRSF001359">
    <property type="entry name" value="F_bP_aldolase_II"/>
    <property type="match status" value="1"/>
</dbReference>
<dbReference type="InterPro" id="IPR000771">
    <property type="entry name" value="FBA_II"/>
</dbReference>
<feature type="binding site" evidence="3">
    <location>
        <position position="84"/>
    </location>
    <ligand>
        <name>Zn(2+)</name>
        <dbReference type="ChEBI" id="CHEBI:29105"/>
        <label>1</label>
        <note>catalytic</note>
    </ligand>
</feature>
<keyword evidence="3" id="KW-0479">Metal-binding</keyword>
<dbReference type="GO" id="GO:0005975">
    <property type="term" value="P:carbohydrate metabolic process"/>
    <property type="evidence" value="ECO:0007669"/>
    <property type="project" value="InterPro"/>
</dbReference>
<dbReference type="GO" id="GO:0008270">
    <property type="term" value="F:zinc ion binding"/>
    <property type="evidence" value="ECO:0007669"/>
    <property type="project" value="InterPro"/>
</dbReference>
<feature type="binding site" evidence="2">
    <location>
        <begin position="231"/>
        <end position="234"/>
    </location>
    <ligand>
        <name>dihydroxyacetone phosphate</name>
        <dbReference type="ChEBI" id="CHEBI:57642"/>
    </ligand>
</feature>
<dbReference type="SUPFAM" id="SSF51569">
    <property type="entry name" value="Aldolase"/>
    <property type="match status" value="1"/>
</dbReference>
<feature type="active site" description="Proton donor" evidence="1">
    <location>
        <position position="83"/>
    </location>
</feature>
<comment type="cofactor">
    <cofactor evidence="3">
        <name>Zn(2+)</name>
        <dbReference type="ChEBI" id="CHEBI:29105"/>
    </cofactor>
    <text evidence="3">Binds 2 Zn(2+) ions per subunit. One is catalytic and the other provides a structural contribution.</text>
</comment>
<dbReference type="Pfam" id="PF01116">
    <property type="entry name" value="F_bP_aldolase"/>
    <property type="match status" value="1"/>
</dbReference>
<dbReference type="GO" id="GO:0016832">
    <property type="term" value="F:aldehyde-lyase activity"/>
    <property type="evidence" value="ECO:0007669"/>
    <property type="project" value="InterPro"/>
</dbReference>
<protein>
    <submittedName>
        <fullName evidence="4">Class II fructose-bisphosphate aldolase</fullName>
    </submittedName>
</protein>
<feature type="binding site" evidence="2">
    <location>
        <begin position="210"/>
        <end position="212"/>
    </location>
    <ligand>
        <name>dihydroxyacetone phosphate</name>
        <dbReference type="ChEBI" id="CHEBI:57642"/>
    </ligand>
</feature>
<sequence length="282" mass="30528">MKLAPMKELLVQAQEKGIAYGAYVAVSYDTALAAIEAGSEMNIPVILIMGTDCIELLGGFESTVRIIREAAKDATVPVALHLDHSRSYEDCCKAINAGFSSVMIDGSALPFEENIALTRKVVEFAHPQGVTVEAELGRLVGEEGDLIVHSPDAAQTDPEQARQFVEATGVDCLAVAIGTQHGAYRQAPHLNIERLKKIREVTGLPLVLHGGSGTPIDQVQDAIRNGIAKINIATDVMTAYVQSFDAQRANNPEFKYNTAMYLKAKEAAKQVILEKMRAFSFQ</sequence>
<feature type="binding site" evidence="2">
    <location>
        <position position="182"/>
    </location>
    <ligand>
        <name>dihydroxyacetone phosphate</name>
        <dbReference type="ChEBI" id="CHEBI:57642"/>
    </ligand>
</feature>
<dbReference type="InterPro" id="IPR050246">
    <property type="entry name" value="Class_II_FBP_aldolase"/>
</dbReference>
<gene>
    <name evidence="4" type="ORF">IAB02_03185</name>
</gene>
<evidence type="ECO:0000256" key="3">
    <source>
        <dbReference type="PIRSR" id="PIRSR001359-3"/>
    </source>
</evidence>
<dbReference type="PANTHER" id="PTHR30304">
    <property type="entry name" value="D-TAGATOSE-1,6-BISPHOSPHATE ALDOLASE"/>
    <property type="match status" value="1"/>
</dbReference>
<evidence type="ECO:0000256" key="2">
    <source>
        <dbReference type="PIRSR" id="PIRSR001359-2"/>
    </source>
</evidence>
<evidence type="ECO:0000256" key="1">
    <source>
        <dbReference type="PIRSR" id="PIRSR001359-1"/>
    </source>
</evidence>
<dbReference type="Proteomes" id="UP000824072">
    <property type="component" value="Unassembled WGS sequence"/>
</dbReference>
<dbReference type="PANTHER" id="PTHR30304:SF0">
    <property type="entry name" value="D-TAGATOSE-1,6-BISPHOSPHATE ALDOLASE SUBUNIT GATY-RELATED"/>
    <property type="match status" value="1"/>
</dbReference>